<evidence type="ECO:0000313" key="6">
    <source>
        <dbReference type="EMBL" id="OQZ91146.1"/>
    </source>
</evidence>
<dbReference type="RefSeq" id="WP_342351731.1">
    <property type="nucleotide sequence ID" value="NZ_MVHD01000012.1"/>
</dbReference>
<proteinExistence type="predicted"/>
<gene>
    <name evidence="6" type="ORF">BST11_09935</name>
</gene>
<dbReference type="InterPro" id="IPR036390">
    <property type="entry name" value="WH_DNA-bd_sf"/>
</dbReference>
<feature type="domain" description="HTH hxlR-type" evidence="5">
    <location>
        <begin position="1"/>
        <end position="89"/>
    </location>
</feature>
<evidence type="ECO:0000256" key="4">
    <source>
        <dbReference type="SAM" id="MobiDB-lite"/>
    </source>
</evidence>
<evidence type="ECO:0000256" key="2">
    <source>
        <dbReference type="ARBA" id="ARBA00023125"/>
    </source>
</evidence>
<evidence type="ECO:0000259" key="5">
    <source>
        <dbReference type="PROSITE" id="PS51118"/>
    </source>
</evidence>
<feature type="region of interest" description="Disordered" evidence="4">
    <location>
        <begin position="105"/>
        <end position="139"/>
    </location>
</feature>
<keyword evidence="3" id="KW-0804">Transcription</keyword>
<dbReference type="PANTHER" id="PTHR33204">
    <property type="entry name" value="TRANSCRIPTIONAL REGULATOR, MARR FAMILY"/>
    <property type="match status" value="1"/>
</dbReference>
<dbReference type="Gene3D" id="1.10.10.10">
    <property type="entry name" value="Winged helix-like DNA-binding domain superfamily/Winged helix DNA-binding domain"/>
    <property type="match status" value="1"/>
</dbReference>
<dbReference type="PANTHER" id="PTHR33204:SF37">
    <property type="entry name" value="HTH-TYPE TRANSCRIPTIONAL REGULATOR YODB"/>
    <property type="match status" value="1"/>
</dbReference>
<evidence type="ECO:0000256" key="3">
    <source>
        <dbReference type="ARBA" id="ARBA00023163"/>
    </source>
</evidence>
<protein>
    <recommendedName>
        <fullName evidence="5">HTH hxlR-type domain-containing protein</fullName>
    </recommendedName>
</protein>
<evidence type="ECO:0000256" key="1">
    <source>
        <dbReference type="ARBA" id="ARBA00023015"/>
    </source>
</evidence>
<dbReference type="InterPro" id="IPR002577">
    <property type="entry name" value="HTH_HxlR"/>
</dbReference>
<dbReference type="Pfam" id="PF01638">
    <property type="entry name" value="HxlR"/>
    <property type="match status" value="1"/>
</dbReference>
<comment type="caution">
    <text evidence="6">The sequence shown here is derived from an EMBL/GenBank/DDBJ whole genome shotgun (WGS) entry which is preliminary data.</text>
</comment>
<dbReference type="SUPFAM" id="SSF46785">
    <property type="entry name" value="Winged helix' DNA-binding domain"/>
    <property type="match status" value="1"/>
</dbReference>
<name>A0ABX3RAX8_9MYCO</name>
<keyword evidence="7" id="KW-1185">Reference proteome</keyword>
<dbReference type="EMBL" id="MVHD01000012">
    <property type="protein sequence ID" value="OQZ91146.1"/>
    <property type="molecule type" value="Genomic_DNA"/>
</dbReference>
<sequence length="139" mass="15258">MTMELLGQRWMLRAIWELQAGALRFLDLRQRMDNCSSSVLSERLRQLSASGLVVKNQAGTWQLTAAGAEIGSALASVWDWAEEWDSGGCRPSTRASLPRTAVVPDEWHSTPLGGRTSTPTTTQMPRTNPDISNADRATS</sequence>
<accession>A0ABX3RAX8</accession>
<dbReference type="PROSITE" id="PS51118">
    <property type="entry name" value="HTH_HXLR"/>
    <property type="match status" value="1"/>
</dbReference>
<organism evidence="6 7">
    <name type="scientific">Mycobacterium alsense</name>
    <dbReference type="NCBI Taxonomy" id="324058"/>
    <lineage>
        <taxon>Bacteria</taxon>
        <taxon>Bacillati</taxon>
        <taxon>Actinomycetota</taxon>
        <taxon>Actinomycetes</taxon>
        <taxon>Mycobacteriales</taxon>
        <taxon>Mycobacteriaceae</taxon>
        <taxon>Mycobacterium</taxon>
    </lineage>
</organism>
<dbReference type="InterPro" id="IPR036388">
    <property type="entry name" value="WH-like_DNA-bd_sf"/>
</dbReference>
<keyword evidence="2" id="KW-0238">DNA-binding</keyword>
<dbReference type="Proteomes" id="UP000192319">
    <property type="component" value="Unassembled WGS sequence"/>
</dbReference>
<reference evidence="6 7" key="1">
    <citation type="submission" date="2017-02" db="EMBL/GenBank/DDBJ databases">
        <title>The new phylogeny of genus Mycobacterium.</title>
        <authorList>
            <person name="Tortoli E."/>
            <person name="Trovato A."/>
            <person name="Cirillo D.M."/>
        </authorList>
    </citation>
    <scope>NUCLEOTIDE SEQUENCE [LARGE SCALE GENOMIC DNA]</scope>
    <source>
        <strain evidence="6 7">DSM 45230</strain>
    </source>
</reference>
<feature type="compositionally biased region" description="Low complexity" evidence="4">
    <location>
        <begin position="109"/>
        <end position="129"/>
    </location>
</feature>
<keyword evidence="1" id="KW-0805">Transcription regulation</keyword>
<evidence type="ECO:0000313" key="7">
    <source>
        <dbReference type="Proteomes" id="UP000192319"/>
    </source>
</evidence>